<dbReference type="AlphaFoldDB" id="A0A427AE22"/>
<dbReference type="EMBL" id="AMZH03002774">
    <property type="protein sequence ID" value="RRT74436.1"/>
    <property type="molecule type" value="Genomic_DNA"/>
</dbReference>
<reference evidence="1 2" key="1">
    <citation type="journal article" date="2014" name="Agronomy (Basel)">
        <title>A Draft Genome Sequence for Ensete ventricosum, the Drought-Tolerant Tree Against Hunger.</title>
        <authorList>
            <person name="Harrison J."/>
            <person name="Moore K.A."/>
            <person name="Paszkiewicz K."/>
            <person name="Jones T."/>
            <person name="Grant M."/>
            <person name="Ambacheew D."/>
            <person name="Muzemil S."/>
            <person name="Studholme D.J."/>
        </authorList>
    </citation>
    <scope>NUCLEOTIDE SEQUENCE [LARGE SCALE GENOMIC DNA]</scope>
</reference>
<evidence type="ECO:0000313" key="1">
    <source>
        <dbReference type="EMBL" id="RRT74436.1"/>
    </source>
</evidence>
<sequence length="82" mass="9554">TGDTTASTERYYRLAKLGKLGFSETTTNLGSTTACSINYWWYHRLVWAVLPLSNMGDHVLYFSAYRRCHRLTQLWVTEWASE</sequence>
<protein>
    <submittedName>
        <fullName evidence="1">Uncharacterized protein</fullName>
    </submittedName>
</protein>
<feature type="non-terminal residue" evidence="1">
    <location>
        <position position="1"/>
    </location>
</feature>
<gene>
    <name evidence="1" type="ORF">B296_00010177</name>
</gene>
<dbReference type="Proteomes" id="UP000287651">
    <property type="component" value="Unassembled WGS sequence"/>
</dbReference>
<proteinExistence type="predicted"/>
<evidence type="ECO:0000313" key="2">
    <source>
        <dbReference type="Proteomes" id="UP000287651"/>
    </source>
</evidence>
<accession>A0A427AE22</accession>
<organism evidence="1 2">
    <name type="scientific">Ensete ventricosum</name>
    <name type="common">Abyssinian banana</name>
    <name type="synonym">Musa ensete</name>
    <dbReference type="NCBI Taxonomy" id="4639"/>
    <lineage>
        <taxon>Eukaryota</taxon>
        <taxon>Viridiplantae</taxon>
        <taxon>Streptophyta</taxon>
        <taxon>Embryophyta</taxon>
        <taxon>Tracheophyta</taxon>
        <taxon>Spermatophyta</taxon>
        <taxon>Magnoliopsida</taxon>
        <taxon>Liliopsida</taxon>
        <taxon>Zingiberales</taxon>
        <taxon>Musaceae</taxon>
        <taxon>Ensete</taxon>
    </lineage>
</organism>
<name>A0A427AE22_ENSVE</name>
<comment type="caution">
    <text evidence="1">The sequence shown here is derived from an EMBL/GenBank/DDBJ whole genome shotgun (WGS) entry which is preliminary data.</text>
</comment>